<evidence type="ECO:0000313" key="3">
    <source>
        <dbReference type="Proteomes" id="UP001222325"/>
    </source>
</evidence>
<name>A0AAD6XGN0_9AGAR</name>
<accession>A0AAD6XGN0</accession>
<dbReference type="AlphaFoldDB" id="A0AAD6XGN0"/>
<feature type="compositionally biased region" description="Low complexity" evidence="1">
    <location>
        <begin position="93"/>
        <end position="103"/>
    </location>
</feature>
<feature type="region of interest" description="Disordered" evidence="1">
    <location>
        <begin position="66"/>
        <end position="103"/>
    </location>
</feature>
<evidence type="ECO:0000313" key="2">
    <source>
        <dbReference type="EMBL" id="KAJ7077633.1"/>
    </source>
</evidence>
<protein>
    <submittedName>
        <fullName evidence="2">Uncharacterized protein</fullName>
    </submittedName>
</protein>
<gene>
    <name evidence="2" type="ORF">B0H15DRAFT_954926</name>
</gene>
<proteinExistence type="predicted"/>
<feature type="compositionally biased region" description="Basic and acidic residues" evidence="1">
    <location>
        <begin position="70"/>
        <end position="89"/>
    </location>
</feature>
<organism evidence="2 3">
    <name type="scientific">Mycena belliarum</name>
    <dbReference type="NCBI Taxonomy" id="1033014"/>
    <lineage>
        <taxon>Eukaryota</taxon>
        <taxon>Fungi</taxon>
        <taxon>Dikarya</taxon>
        <taxon>Basidiomycota</taxon>
        <taxon>Agaricomycotina</taxon>
        <taxon>Agaricomycetes</taxon>
        <taxon>Agaricomycetidae</taxon>
        <taxon>Agaricales</taxon>
        <taxon>Marasmiineae</taxon>
        <taxon>Mycenaceae</taxon>
        <taxon>Mycena</taxon>
    </lineage>
</organism>
<keyword evidence="3" id="KW-1185">Reference proteome</keyword>
<reference evidence="2" key="1">
    <citation type="submission" date="2023-03" db="EMBL/GenBank/DDBJ databases">
        <title>Massive genome expansion in bonnet fungi (Mycena s.s.) driven by repeated elements and novel gene families across ecological guilds.</title>
        <authorList>
            <consortium name="Lawrence Berkeley National Laboratory"/>
            <person name="Harder C.B."/>
            <person name="Miyauchi S."/>
            <person name="Viragh M."/>
            <person name="Kuo A."/>
            <person name="Thoen E."/>
            <person name="Andreopoulos B."/>
            <person name="Lu D."/>
            <person name="Skrede I."/>
            <person name="Drula E."/>
            <person name="Henrissat B."/>
            <person name="Morin E."/>
            <person name="Kohler A."/>
            <person name="Barry K."/>
            <person name="LaButti K."/>
            <person name="Morin E."/>
            <person name="Salamov A."/>
            <person name="Lipzen A."/>
            <person name="Mereny Z."/>
            <person name="Hegedus B."/>
            <person name="Baldrian P."/>
            <person name="Stursova M."/>
            <person name="Weitz H."/>
            <person name="Taylor A."/>
            <person name="Grigoriev I.V."/>
            <person name="Nagy L.G."/>
            <person name="Martin F."/>
            <person name="Kauserud H."/>
        </authorList>
    </citation>
    <scope>NUCLEOTIDE SEQUENCE</scope>
    <source>
        <strain evidence="2">CBHHK173m</strain>
    </source>
</reference>
<evidence type="ECO:0000256" key="1">
    <source>
        <dbReference type="SAM" id="MobiDB-lite"/>
    </source>
</evidence>
<comment type="caution">
    <text evidence="2">The sequence shown here is derived from an EMBL/GenBank/DDBJ whole genome shotgun (WGS) entry which is preliminary data.</text>
</comment>
<dbReference type="Proteomes" id="UP001222325">
    <property type="component" value="Unassembled WGS sequence"/>
</dbReference>
<dbReference type="EMBL" id="JARJCN010000071">
    <property type="protein sequence ID" value="KAJ7077633.1"/>
    <property type="molecule type" value="Genomic_DNA"/>
</dbReference>
<sequence>MVDVQARARSRCPAITSTAQRAVTKQRFQRFVSAPSAPRSTLCEIRASYGWDEPVWAQGKEQAARMTLYPREHNPRARGRLERSSDTRKAPRRGAAAAYTADRTLPPGPLRSVLSSGAPCTAALWIALRVSLLALLTDITRLRAASLRPVRSAHQQPARAVSCTRMAQTRPKVVVIAADDVESALIVMSQMRIVNGLIVSYMPGRNKFAGGHQWLSLATAGH</sequence>